<evidence type="ECO:0000259" key="4">
    <source>
        <dbReference type="Pfam" id="PF00155"/>
    </source>
</evidence>
<reference evidence="5 6" key="1">
    <citation type="journal article" date="2009" name="PLoS ONE">
        <title>The complete genome of Teredinibacter turnerae T7901: an intracellular endosymbiont of marine wood-boring bivalves (shipworms).</title>
        <authorList>
            <person name="Yang J.C."/>
            <person name="Madupu R."/>
            <person name="Durkin A.S."/>
            <person name="Ekborg N.A."/>
            <person name="Pedamallu C.S."/>
            <person name="Hostetler J.B."/>
            <person name="Radune D."/>
            <person name="Toms B.S."/>
            <person name="Henrissat B."/>
            <person name="Coutinho P.M."/>
            <person name="Schwarz S."/>
            <person name="Field L."/>
            <person name="Trindade-Silva A.E."/>
            <person name="Soares C.A.G."/>
            <person name="Elshahawi S."/>
            <person name="Hanora A."/>
            <person name="Schmidt E.W."/>
            <person name="Haygood M.G."/>
            <person name="Posfai J."/>
            <person name="Benner J."/>
            <person name="Madinger C."/>
            <person name="Nove J."/>
            <person name="Anton B."/>
            <person name="Chaudhary K."/>
            <person name="Foster J."/>
            <person name="Holman A."/>
            <person name="Kumar S."/>
            <person name="Lessard P.A."/>
            <person name="Luyten Y.A."/>
            <person name="Slatko B."/>
            <person name="Wood N."/>
            <person name="Wu B."/>
            <person name="Teplitski M."/>
            <person name="Mougous J.D."/>
            <person name="Ward N."/>
            <person name="Eisen J.A."/>
            <person name="Badger J.H."/>
            <person name="Distel D.L."/>
        </authorList>
    </citation>
    <scope>NUCLEOTIDE SEQUENCE [LARGE SCALE GENOMIC DNA]</scope>
    <source>
        <strain evidence="6">ATCC 39867 / T7901</strain>
    </source>
</reference>
<dbReference type="NCBIfam" id="TIGR03538">
    <property type="entry name" value="DapC_gpp"/>
    <property type="match status" value="1"/>
</dbReference>
<dbReference type="GO" id="GO:0009089">
    <property type="term" value="P:lysine biosynthetic process via diaminopimelate"/>
    <property type="evidence" value="ECO:0007669"/>
    <property type="project" value="InterPro"/>
</dbReference>
<evidence type="ECO:0000313" key="6">
    <source>
        <dbReference type="Proteomes" id="UP000009080"/>
    </source>
</evidence>
<keyword evidence="2 5" id="KW-0032">Aminotransferase</keyword>
<dbReference type="HOGENOM" id="CLU_017584_4_5_6"/>
<dbReference type="EMBL" id="CP001614">
    <property type="protein sequence ID" value="ACR12784.1"/>
    <property type="molecule type" value="Genomic_DNA"/>
</dbReference>
<evidence type="ECO:0000256" key="3">
    <source>
        <dbReference type="ARBA" id="ARBA00022679"/>
    </source>
</evidence>
<dbReference type="STRING" id="377629.TERTU_1002"/>
<dbReference type="eggNOG" id="COG0436">
    <property type="taxonomic scope" value="Bacteria"/>
</dbReference>
<dbReference type="AlphaFoldDB" id="C5BQF3"/>
<dbReference type="Gene3D" id="3.40.640.10">
    <property type="entry name" value="Type I PLP-dependent aspartate aminotransferase-like (Major domain)"/>
    <property type="match status" value="1"/>
</dbReference>
<dbReference type="InterPro" id="IPR004839">
    <property type="entry name" value="Aminotransferase_I/II_large"/>
</dbReference>
<name>C5BQF3_TERTT</name>
<dbReference type="GO" id="GO:0030170">
    <property type="term" value="F:pyridoxal phosphate binding"/>
    <property type="evidence" value="ECO:0007669"/>
    <property type="project" value="InterPro"/>
</dbReference>
<proteinExistence type="predicted"/>
<evidence type="ECO:0000256" key="1">
    <source>
        <dbReference type="ARBA" id="ARBA00001933"/>
    </source>
</evidence>
<sequence length="400" mass="44431">MNPNLDLLQPYPFEKLRQLKAGAQPPAELEHIALSIGEPKHPAPQFALDALSNQLATIANYPVTLGLPELREACADWSTRRFNLKPGTLSSETQVLPVNGTREALFAFVQVAVDSSQPSPSVLMPNPFYQIYEGAAILAGAKPVFLNCTEENGFLCDFDRVPAATWKACQLLFICNPGNPTGAVMSLEQQIKLIELADEHDFIIASDECYSELYFDEHTPPPGLLQACAAMGRDDYKRCVIFHSLSKRSNLPGLRSGFVAGDQAIIEKFYQYRTYHGCAMPLFAQAASIAAWRDETHVVENRELYRQKFDRVLAILGDSLPVIRPDASFYLWPQTPVSDTEFARDLFAEQHVTVLPGSYLARSTADGNPGSQRIRMALVASLDECEQAAQRLRAFVEARY</sequence>
<keyword evidence="6" id="KW-1185">Reference proteome</keyword>
<dbReference type="PANTHER" id="PTHR42832:SF3">
    <property type="entry name" value="L-GLUTAMINE--4-(METHYLSULFANYL)-2-OXOBUTANOATE AMINOTRANSFERASE"/>
    <property type="match status" value="1"/>
</dbReference>
<dbReference type="KEGG" id="ttu:TERTU_1002"/>
<dbReference type="InterPro" id="IPR015424">
    <property type="entry name" value="PyrdxlP-dep_Trfase"/>
</dbReference>
<dbReference type="RefSeq" id="WP_015818896.1">
    <property type="nucleotide sequence ID" value="NC_012997.1"/>
</dbReference>
<evidence type="ECO:0000313" key="5">
    <source>
        <dbReference type="EMBL" id="ACR12784.1"/>
    </source>
</evidence>
<dbReference type="Pfam" id="PF00155">
    <property type="entry name" value="Aminotran_1_2"/>
    <property type="match status" value="1"/>
</dbReference>
<dbReference type="SUPFAM" id="SSF53383">
    <property type="entry name" value="PLP-dependent transferases"/>
    <property type="match status" value="1"/>
</dbReference>
<comment type="cofactor">
    <cofactor evidence="1">
        <name>pyridoxal 5'-phosphate</name>
        <dbReference type="ChEBI" id="CHEBI:597326"/>
    </cofactor>
</comment>
<gene>
    <name evidence="5" type="primary">dapC</name>
    <name evidence="5" type="ordered locus">TERTU_1002</name>
</gene>
<accession>C5BQF3</accession>
<protein>
    <submittedName>
        <fullName evidence="5">Succinyldiaminopimelate transaminase</fullName>
        <ecNumber evidence="5">2.6.1.17</ecNumber>
    </submittedName>
</protein>
<dbReference type="EC" id="2.6.1.17" evidence="5"/>
<keyword evidence="3 5" id="KW-0808">Transferase</keyword>
<dbReference type="InterPro" id="IPR019878">
    <property type="entry name" value="DapC_beta/gammaproteobac"/>
</dbReference>
<dbReference type="OrthoDB" id="9813612at2"/>
<dbReference type="GO" id="GO:0009016">
    <property type="term" value="F:succinyldiaminopimelate transaminase activity"/>
    <property type="evidence" value="ECO:0007669"/>
    <property type="project" value="UniProtKB-EC"/>
</dbReference>
<dbReference type="Gene3D" id="3.90.1150.10">
    <property type="entry name" value="Aspartate Aminotransferase, domain 1"/>
    <property type="match status" value="1"/>
</dbReference>
<dbReference type="InterPro" id="IPR015422">
    <property type="entry name" value="PyrdxlP-dep_Trfase_small"/>
</dbReference>
<organism evidence="5 6">
    <name type="scientific">Teredinibacter turnerae (strain ATCC 39867 / T7901)</name>
    <dbReference type="NCBI Taxonomy" id="377629"/>
    <lineage>
        <taxon>Bacteria</taxon>
        <taxon>Pseudomonadati</taxon>
        <taxon>Pseudomonadota</taxon>
        <taxon>Gammaproteobacteria</taxon>
        <taxon>Cellvibrionales</taxon>
        <taxon>Cellvibrionaceae</taxon>
        <taxon>Teredinibacter</taxon>
    </lineage>
</organism>
<dbReference type="Proteomes" id="UP000009080">
    <property type="component" value="Chromosome"/>
</dbReference>
<dbReference type="InterPro" id="IPR015421">
    <property type="entry name" value="PyrdxlP-dep_Trfase_major"/>
</dbReference>
<dbReference type="PANTHER" id="PTHR42832">
    <property type="entry name" value="AMINO ACID AMINOTRANSFERASE"/>
    <property type="match status" value="1"/>
</dbReference>
<evidence type="ECO:0000256" key="2">
    <source>
        <dbReference type="ARBA" id="ARBA00022576"/>
    </source>
</evidence>
<feature type="domain" description="Aminotransferase class I/classII large" evidence="4">
    <location>
        <begin position="32"/>
        <end position="392"/>
    </location>
</feature>
<dbReference type="InterPro" id="IPR050881">
    <property type="entry name" value="LL-DAP_aminotransferase"/>
</dbReference>
<dbReference type="CDD" id="cd00609">
    <property type="entry name" value="AAT_like"/>
    <property type="match status" value="1"/>
</dbReference>